<dbReference type="NCBIfam" id="NF005559">
    <property type="entry name" value="PRK07231.1"/>
    <property type="match status" value="1"/>
</dbReference>
<evidence type="ECO:0000313" key="4">
    <source>
        <dbReference type="Proteomes" id="UP001629392"/>
    </source>
</evidence>
<comment type="caution">
    <text evidence="3">The sequence shown here is derived from an EMBL/GenBank/DDBJ whole genome shotgun (WGS) entry which is preliminary data.</text>
</comment>
<dbReference type="EMBL" id="JAQQCL010000059">
    <property type="protein sequence ID" value="MFM0721862.1"/>
    <property type="molecule type" value="Genomic_DNA"/>
</dbReference>
<dbReference type="PANTHER" id="PTHR42760:SF115">
    <property type="entry name" value="3-OXOACYL-[ACYL-CARRIER-PROTEIN] REDUCTASE FABG"/>
    <property type="match status" value="1"/>
</dbReference>
<dbReference type="SUPFAM" id="SSF51735">
    <property type="entry name" value="NAD(P)-binding Rossmann-fold domains"/>
    <property type="match status" value="1"/>
</dbReference>
<proteinExistence type="inferred from homology"/>
<dbReference type="PRINTS" id="PR00081">
    <property type="entry name" value="GDHRDH"/>
</dbReference>
<evidence type="ECO:0000256" key="2">
    <source>
        <dbReference type="ARBA" id="ARBA00023002"/>
    </source>
</evidence>
<dbReference type="PRINTS" id="PR00080">
    <property type="entry name" value="SDRFAMILY"/>
</dbReference>
<dbReference type="InterPro" id="IPR036291">
    <property type="entry name" value="NAD(P)-bd_dom_sf"/>
</dbReference>
<gene>
    <name evidence="3" type="ORF">PQQ73_36860</name>
</gene>
<dbReference type="InterPro" id="IPR020904">
    <property type="entry name" value="Sc_DH/Rdtase_CS"/>
</dbReference>
<evidence type="ECO:0000256" key="1">
    <source>
        <dbReference type="ARBA" id="ARBA00006484"/>
    </source>
</evidence>
<dbReference type="PROSITE" id="PS00061">
    <property type="entry name" value="ADH_SHORT"/>
    <property type="match status" value="1"/>
</dbReference>
<protein>
    <submittedName>
        <fullName evidence="3">SDR family oxidoreductase</fullName>
    </submittedName>
</protein>
<keyword evidence="4" id="KW-1185">Reference proteome</keyword>
<dbReference type="Pfam" id="PF13561">
    <property type="entry name" value="adh_short_C2"/>
    <property type="match status" value="1"/>
</dbReference>
<accession>A0ABW9ES02</accession>
<dbReference type="Gene3D" id="3.40.50.720">
    <property type="entry name" value="NAD(P)-binding Rossmann-like Domain"/>
    <property type="match status" value="1"/>
</dbReference>
<reference evidence="3 4" key="1">
    <citation type="journal article" date="2024" name="Chem. Sci.">
        <title>Discovery of megapolipeptins by genome mining of a Burkholderiales bacteria collection.</title>
        <authorList>
            <person name="Paulo B.S."/>
            <person name="Recchia M.J.J."/>
            <person name="Lee S."/>
            <person name="Fergusson C.H."/>
            <person name="Romanowski S.B."/>
            <person name="Hernandez A."/>
            <person name="Krull N."/>
            <person name="Liu D.Y."/>
            <person name="Cavanagh H."/>
            <person name="Bos A."/>
            <person name="Gray C.A."/>
            <person name="Murphy B.T."/>
            <person name="Linington R.G."/>
            <person name="Eustaquio A.S."/>
        </authorList>
    </citation>
    <scope>NUCLEOTIDE SEQUENCE [LARGE SCALE GENOMIC DNA]</scope>
    <source>
        <strain evidence="3 4">RL17-350-BIC-E</strain>
    </source>
</reference>
<dbReference type="PANTHER" id="PTHR42760">
    <property type="entry name" value="SHORT-CHAIN DEHYDROGENASES/REDUCTASES FAMILY MEMBER"/>
    <property type="match status" value="1"/>
</dbReference>
<evidence type="ECO:0000313" key="3">
    <source>
        <dbReference type="EMBL" id="MFM0721862.1"/>
    </source>
</evidence>
<sequence length="262" mass="27122">MANALSSNSAGATMERFRLDGKVCVVTGGARGIGRAIAVGLKDAGGIVVLADIDIDGAQLCGEQIGADAVQLDVTDARSIERAFDTVADRHGRLDVLINNAGVVRNAAASDTDDAAWRAVMAVNLDGVFYCCRQAGQLMLKQGGGSIVNVASMSGSIANRPQPQASYNASKAGVIHLTKSLAAEWAPGRVRVNSISPGYVATELTQAGLANEAWRDAWVNGTPMGRLATPDEIAPGVIFLASEASAFMTGSDLVIDGGYTIW</sequence>
<dbReference type="InterPro" id="IPR002347">
    <property type="entry name" value="SDR_fam"/>
</dbReference>
<dbReference type="Proteomes" id="UP001629392">
    <property type="component" value="Unassembled WGS sequence"/>
</dbReference>
<dbReference type="RefSeq" id="WP_408150104.1">
    <property type="nucleotide sequence ID" value="NZ_JAQQCL010000059.1"/>
</dbReference>
<name>A0ABW9ES02_9BURK</name>
<keyword evidence="2" id="KW-0560">Oxidoreductase</keyword>
<comment type="similarity">
    <text evidence="1">Belongs to the short-chain dehydrogenases/reductases (SDR) family.</text>
</comment>
<organism evidence="3 4">
    <name type="scientific">Paraburkholderia strydomiana</name>
    <dbReference type="NCBI Taxonomy" id="1245417"/>
    <lineage>
        <taxon>Bacteria</taxon>
        <taxon>Pseudomonadati</taxon>
        <taxon>Pseudomonadota</taxon>
        <taxon>Betaproteobacteria</taxon>
        <taxon>Burkholderiales</taxon>
        <taxon>Burkholderiaceae</taxon>
        <taxon>Paraburkholderia</taxon>
    </lineage>
</organism>